<keyword evidence="2" id="KW-1185">Reference proteome</keyword>
<reference evidence="1" key="1">
    <citation type="submission" date="2023-04" db="EMBL/GenBank/DDBJ databases">
        <title>A chromosome-level genome assembly of the parasitoid wasp Eretmocerus hayati.</title>
        <authorList>
            <person name="Zhong Y."/>
            <person name="Liu S."/>
            <person name="Liu Y."/>
        </authorList>
    </citation>
    <scope>NUCLEOTIDE SEQUENCE</scope>
    <source>
        <strain evidence="1">ZJU_SS_LIU_2023</strain>
    </source>
</reference>
<gene>
    <name evidence="1" type="ORF">QAD02_001536</name>
</gene>
<comment type="caution">
    <text evidence="1">The sequence shown here is derived from an EMBL/GenBank/DDBJ whole genome shotgun (WGS) entry which is preliminary data.</text>
</comment>
<protein>
    <submittedName>
        <fullName evidence="1">Uncharacterized protein</fullName>
    </submittedName>
</protein>
<accession>A0ACC2NGR5</accession>
<proteinExistence type="predicted"/>
<evidence type="ECO:0000313" key="1">
    <source>
        <dbReference type="EMBL" id="KAJ8670277.1"/>
    </source>
</evidence>
<name>A0ACC2NGR5_9HYME</name>
<sequence>MNTLSSRGRSRHSDGASSVAHVQDSQRRAPRSNGASYAVMRADQHDDSGEPAVPSHETSMRQLREANEAQNRQIAAQAQEIAILRAQLEVTQAQIRHVLEARRDGLSIDRMPTPHGHVDAHSMNPLQPIPLMQNATTHIGSNSTGSSHILDQTAGSMSGSHTSATTSPASAHAHVIPEPEVSVGSSLVGTAQVPELVSLLLQACQDFEGYFLQRSPNNVSHRTASRLRWQMLIFAKHQESDEFII</sequence>
<dbReference type="Proteomes" id="UP001239111">
    <property type="component" value="Chromosome 3"/>
</dbReference>
<organism evidence="1 2">
    <name type="scientific">Eretmocerus hayati</name>
    <dbReference type="NCBI Taxonomy" id="131215"/>
    <lineage>
        <taxon>Eukaryota</taxon>
        <taxon>Metazoa</taxon>
        <taxon>Ecdysozoa</taxon>
        <taxon>Arthropoda</taxon>
        <taxon>Hexapoda</taxon>
        <taxon>Insecta</taxon>
        <taxon>Pterygota</taxon>
        <taxon>Neoptera</taxon>
        <taxon>Endopterygota</taxon>
        <taxon>Hymenoptera</taxon>
        <taxon>Apocrita</taxon>
        <taxon>Proctotrupomorpha</taxon>
        <taxon>Chalcidoidea</taxon>
        <taxon>Aphelinidae</taxon>
        <taxon>Aphelininae</taxon>
        <taxon>Eretmocerus</taxon>
    </lineage>
</organism>
<dbReference type="EMBL" id="CM056743">
    <property type="protein sequence ID" value="KAJ8670277.1"/>
    <property type="molecule type" value="Genomic_DNA"/>
</dbReference>
<evidence type="ECO:0000313" key="2">
    <source>
        <dbReference type="Proteomes" id="UP001239111"/>
    </source>
</evidence>